<evidence type="ECO:0000313" key="6">
    <source>
        <dbReference type="EMBL" id="SDI48270.1"/>
    </source>
</evidence>
<gene>
    <name evidence="5" type="ORF">AF333_03055</name>
    <name evidence="6" type="ORF">SAMN04487909_104179</name>
</gene>
<dbReference type="AlphaFoldDB" id="A0A0D1W1V3"/>
<proteinExistence type="predicted"/>
<dbReference type="PANTHER" id="PTHR21015:SF22">
    <property type="entry name" value="GLYCOSYLTRANSFERASE"/>
    <property type="match status" value="1"/>
</dbReference>
<dbReference type="Proteomes" id="UP000182836">
    <property type="component" value="Unassembled WGS sequence"/>
</dbReference>
<keyword evidence="7" id="KW-1185">Reference proteome</keyword>
<evidence type="ECO:0000256" key="1">
    <source>
        <dbReference type="ARBA" id="ARBA00023136"/>
    </source>
</evidence>
<reference evidence="6 8" key="2">
    <citation type="submission" date="2016-10" db="EMBL/GenBank/DDBJ databases">
        <authorList>
            <person name="de Groot N.N."/>
        </authorList>
    </citation>
    <scope>NUCLEOTIDE SEQUENCE [LARGE SCALE GENOMIC DNA]</scope>
    <source>
        <strain evidence="6 8">DSM 2895</strain>
    </source>
</reference>
<dbReference type="Proteomes" id="UP000037269">
    <property type="component" value="Unassembled WGS sequence"/>
</dbReference>
<dbReference type="STRING" id="47500.AF333_03055"/>
<sequence length="374" mass="42381">MQVAFRVDASYSIGTGHVMRCLTLAHEIKERLDADVIFLCRTDPGNMCDYIAAQGYRVYPIRISQPLQQQVDARTVQDILVQISGVDWLIVDHYSLDATWERMIRISGEARHIFVIDDLANRSHDCEILLDQNYYDDMQIRYGGLVPATCKCLLGPSYALLRPQFKEVGEKVSRHAEQVRHVLLFFGGSDPTGETEKALCAWDMFLERVCKETEDCFFPFHVDVIVGASNSLQERIEEKCRVLNEKYPNHICRIMYYCQVENMADFMINADISLGAGGVTTWERCCVGLPSLVVAVADNQVEMAKAVDKVGAIRYLGWHEEVTADSMSDALYDMFSQPHQLRLFTEACARLMNNSEDNLSGVQGIIHGMKEVKL</sequence>
<evidence type="ECO:0000313" key="8">
    <source>
        <dbReference type="Proteomes" id="UP000182836"/>
    </source>
</evidence>
<feature type="binding site" evidence="3">
    <location>
        <position position="283"/>
    </location>
    <ligand>
        <name>substrate</name>
    </ligand>
</feature>
<dbReference type="EMBL" id="FNED01000004">
    <property type="protein sequence ID" value="SDI48270.1"/>
    <property type="molecule type" value="Genomic_DNA"/>
</dbReference>
<feature type="active site" description="Proton acceptor" evidence="2">
    <location>
        <position position="17"/>
    </location>
</feature>
<dbReference type="NCBIfam" id="TIGR03590">
    <property type="entry name" value="PseG"/>
    <property type="match status" value="1"/>
</dbReference>
<dbReference type="GeneID" id="42304188"/>
<dbReference type="Gene3D" id="3.40.50.2000">
    <property type="entry name" value="Glycogen Phosphorylase B"/>
    <property type="match status" value="1"/>
</dbReference>
<dbReference type="Pfam" id="PF04101">
    <property type="entry name" value="Glyco_tran_28_C"/>
    <property type="match status" value="1"/>
</dbReference>
<feature type="domain" description="Glycosyl transferase family 28 C-terminal" evidence="4">
    <location>
        <begin position="220"/>
        <end position="343"/>
    </location>
</feature>
<keyword evidence="6" id="KW-0378">Hydrolase</keyword>
<reference evidence="5 7" key="1">
    <citation type="submission" date="2015-07" db="EMBL/GenBank/DDBJ databases">
        <title>Fjat-14205 dsm 2895.</title>
        <authorList>
            <person name="Liu B."/>
            <person name="Wang J."/>
            <person name="Zhu Y."/>
            <person name="Liu G."/>
            <person name="Chen Q."/>
            <person name="Chen Z."/>
            <person name="Lan J."/>
            <person name="Che J."/>
            <person name="Ge C."/>
            <person name="Shi H."/>
            <person name="Pan Z."/>
            <person name="Liu X."/>
        </authorList>
    </citation>
    <scope>NUCLEOTIDE SEQUENCE [LARGE SCALE GENOMIC DNA]</scope>
    <source>
        <strain evidence="5 7">DSM 2895</strain>
    </source>
</reference>
<dbReference type="GO" id="GO:0016787">
    <property type="term" value="F:hydrolase activity"/>
    <property type="evidence" value="ECO:0007669"/>
    <property type="project" value="UniProtKB-KW"/>
</dbReference>
<organism evidence="5 7">
    <name type="scientific">Aneurinibacillus migulanus</name>
    <name type="common">Bacillus migulanus</name>
    <dbReference type="NCBI Taxonomy" id="47500"/>
    <lineage>
        <taxon>Bacteria</taxon>
        <taxon>Bacillati</taxon>
        <taxon>Bacillota</taxon>
        <taxon>Bacilli</taxon>
        <taxon>Bacillales</taxon>
        <taxon>Paenibacillaceae</taxon>
        <taxon>Aneurinibacillus group</taxon>
        <taxon>Aneurinibacillus</taxon>
    </lineage>
</organism>
<evidence type="ECO:0000313" key="5">
    <source>
        <dbReference type="EMBL" id="KON94621.1"/>
    </source>
</evidence>
<accession>A0A0D1W1V3</accession>
<dbReference type="GO" id="GO:0016758">
    <property type="term" value="F:hexosyltransferase activity"/>
    <property type="evidence" value="ECO:0007669"/>
    <property type="project" value="InterPro"/>
</dbReference>
<keyword evidence="1" id="KW-0472">Membrane</keyword>
<protein>
    <submittedName>
        <fullName evidence="6">UDP-2,4-diacetamido-2,4,6-trideoxy-beta-L-altropyranose hydrolase</fullName>
    </submittedName>
</protein>
<evidence type="ECO:0000259" key="4">
    <source>
        <dbReference type="Pfam" id="PF04101"/>
    </source>
</evidence>
<evidence type="ECO:0000256" key="3">
    <source>
        <dbReference type="PIRSR" id="PIRSR620023-2"/>
    </source>
</evidence>
<feature type="binding site" evidence="3">
    <location>
        <position position="162"/>
    </location>
    <ligand>
        <name>substrate</name>
    </ligand>
</feature>
<dbReference type="Gene3D" id="3.40.50.11190">
    <property type="match status" value="1"/>
</dbReference>
<evidence type="ECO:0000256" key="2">
    <source>
        <dbReference type="PIRSR" id="PIRSR620023-1"/>
    </source>
</evidence>
<name>A0A0D1W1V3_ANEMI</name>
<dbReference type="EMBL" id="LGUG01000004">
    <property type="protein sequence ID" value="KON94621.1"/>
    <property type="molecule type" value="Genomic_DNA"/>
</dbReference>
<dbReference type="SUPFAM" id="SSF53756">
    <property type="entry name" value="UDP-Glycosyltransferase/glycogen phosphorylase"/>
    <property type="match status" value="1"/>
</dbReference>
<dbReference type="RefSeq" id="WP_043067665.1">
    <property type="nucleotide sequence ID" value="NZ_BJOA01000081.1"/>
</dbReference>
<dbReference type="InterPro" id="IPR020023">
    <property type="entry name" value="PseG"/>
</dbReference>
<dbReference type="PATRIC" id="fig|47500.8.peg.2971"/>
<evidence type="ECO:0000313" key="7">
    <source>
        <dbReference type="Proteomes" id="UP000037269"/>
    </source>
</evidence>
<dbReference type="OrthoDB" id="9805604at2"/>
<dbReference type="PANTHER" id="PTHR21015">
    <property type="entry name" value="UDP-N-ACETYLGLUCOSAMINE--N-ACETYLMURAMYL-(PENTAPEPTIDE) PYROPHOSPHORYL-UNDECAPRENOL N-ACETYLGLUCOSAMINE TRANSFERASE 1"/>
    <property type="match status" value="1"/>
</dbReference>
<dbReference type="InterPro" id="IPR007235">
    <property type="entry name" value="Glyco_trans_28_C"/>
</dbReference>